<name>A0A8X6F8B5_TRICU</name>
<protein>
    <submittedName>
        <fullName evidence="1">Uncharacterized protein</fullName>
    </submittedName>
</protein>
<dbReference type="OrthoDB" id="6449855at2759"/>
<accession>A0A8X6F8B5</accession>
<organism evidence="1 2">
    <name type="scientific">Trichonephila clavata</name>
    <name type="common">Joro spider</name>
    <name type="synonym">Nephila clavata</name>
    <dbReference type="NCBI Taxonomy" id="2740835"/>
    <lineage>
        <taxon>Eukaryota</taxon>
        <taxon>Metazoa</taxon>
        <taxon>Ecdysozoa</taxon>
        <taxon>Arthropoda</taxon>
        <taxon>Chelicerata</taxon>
        <taxon>Arachnida</taxon>
        <taxon>Araneae</taxon>
        <taxon>Araneomorphae</taxon>
        <taxon>Entelegynae</taxon>
        <taxon>Araneoidea</taxon>
        <taxon>Nephilidae</taxon>
        <taxon>Trichonephila</taxon>
    </lineage>
</organism>
<dbReference type="AlphaFoldDB" id="A0A8X6F8B5"/>
<reference evidence="1" key="1">
    <citation type="submission" date="2020-07" db="EMBL/GenBank/DDBJ databases">
        <title>Multicomponent nature underlies the extraordinary mechanical properties of spider dragline silk.</title>
        <authorList>
            <person name="Kono N."/>
            <person name="Nakamura H."/>
            <person name="Mori M."/>
            <person name="Yoshida Y."/>
            <person name="Ohtoshi R."/>
            <person name="Malay A.D."/>
            <person name="Moran D.A.P."/>
            <person name="Tomita M."/>
            <person name="Numata K."/>
            <person name="Arakawa K."/>
        </authorList>
    </citation>
    <scope>NUCLEOTIDE SEQUENCE</scope>
</reference>
<gene>
    <name evidence="1" type="ORF">TNCT_679201</name>
</gene>
<sequence>MYASTINLALFSFSEWSFVQIDRNQRMAVPYQEDSHCSCTDIKPLDVVSMAWLPRPSFARRRRGSIGKKGRCSSALRY</sequence>
<proteinExistence type="predicted"/>
<dbReference type="Proteomes" id="UP000887116">
    <property type="component" value="Unassembled WGS sequence"/>
</dbReference>
<comment type="caution">
    <text evidence="1">The sequence shown here is derived from an EMBL/GenBank/DDBJ whole genome shotgun (WGS) entry which is preliminary data.</text>
</comment>
<dbReference type="EMBL" id="BMAO01011428">
    <property type="protein sequence ID" value="GFQ73598.1"/>
    <property type="molecule type" value="Genomic_DNA"/>
</dbReference>
<evidence type="ECO:0000313" key="1">
    <source>
        <dbReference type="EMBL" id="GFQ73598.1"/>
    </source>
</evidence>
<evidence type="ECO:0000313" key="2">
    <source>
        <dbReference type="Proteomes" id="UP000887116"/>
    </source>
</evidence>
<keyword evidence="2" id="KW-1185">Reference proteome</keyword>